<protein>
    <submittedName>
        <fullName evidence="3">DUF2489 domain-containing protein</fullName>
    </submittedName>
</protein>
<evidence type="ECO:0000313" key="4">
    <source>
        <dbReference type="Proteomes" id="UP000815846"/>
    </source>
</evidence>
<evidence type="ECO:0000313" key="3">
    <source>
        <dbReference type="EMBL" id="TYK64678.1"/>
    </source>
</evidence>
<sequence length="167" mass="19311">MNDYWLYLLLLGVGIILVLAFYAGRLLKQVAQQKAQQIKAEQNQQAALNRHDKKILDSVLLITRAMQQEQCEFDEGCWRISVLLSSLKTLSNMDTKFLGIYGLYDAIKDFSILEARKQLTKKERMREDYQRMVALEKMHDAVVSDLALLHQFTTEQLNRLTLNTTAT</sequence>
<feature type="transmembrane region" description="Helical" evidence="1">
    <location>
        <begin position="6"/>
        <end position="24"/>
    </location>
</feature>
<gene>
    <name evidence="3" type="ORF">CWS31_014600</name>
</gene>
<evidence type="ECO:0000256" key="1">
    <source>
        <dbReference type="SAM" id="Phobius"/>
    </source>
</evidence>
<dbReference type="Proteomes" id="UP000815846">
    <property type="component" value="Unassembled WGS sequence"/>
</dbReference>
<dbReference type="RefSeq" id="WP_101344554.1">
    <property type="nucleotide sequence ID" value="NZ_PJAI02000020.1"/>
</dbReference>
<feature type="domain" description="DUF2489" evidence="2">
    <location>
        <begin position="16"/>
        <end position="146"/>
    </location>
</feature>
<accession>A0ABY3MTZ0</accession>
<reference evidence="3 4" key="1">
    <citation type="submission" date="2019-08" db="EMBL/GenBank/DDBJ databases">
        <title>Microbe sample from Colwellia echini.</title>
        <authorList>
            <person name="Christiansen L."/>
            <person name="Pathiraja D."/>
            <person name="Schultz-Johansen M."/>
            <person name="Choi I.-G."/>
            <person name="Stougaard P."/>
        </authorList>
    </citation>
    <scope>NUCLEOTIDE SEQUENCE [LARGE SCALE GENOMIC DNA]</scope>
    <source>
        <strain evidence="3 4">A3</strain>
    </source>
</reference>
<keyword evidence="1" id="KW-0812">Transmembrane</keyword>
<comment type="caution">
    <text evidence="3">The sequence shown here is derived from an EMBL/GenBank/DDBJ whole genome shotgun (WGS) entry which is preliminary data.</text>
</comment>
<dbReference type="InterPro" id="IPR019617">
    <property type="entry name" value="DUF2489"/>
</dbReference>
<dbReference type="EMBL" id="PJAI02000020">
    <property type="protein sequence ID" value="TYK64678.1"/>
    <property type="molecule type" value="Genomic_DNA"/>
</dbReference>
<dbReference type="Pfam" id="PF10675">
    <property type="entry name" value="DUF2489"/>
    <property type="match status" value="1"/>
</dbReference>
<name>A0ABY3MTZ0_9GAMM</name>
<keyword evidence="4" id="KW-1185">Reference proteome</keyword>
<evidence type="ECO:0000259" key="2">
    <source>
        <dbReference type="Pfam" id="PF10675"/>
    </source>
</evidence>
<keyword evidence="1" id="KW-1133">Transmembrane helix</keyword>
<keyword evidence="1" id="KW-0472">Membrane</keyword>
<organism evidence="3 4">
    <name type="scientific">Colwellia echini</name>
    <dbReference type="NCBI Taxonomy" id="1982103"/>
    <lineage>
        <taxon>Bacteria</taxon>
        <taxon>Pseudomonadati</taxon>
        <taxon>Pseudomonadota</taxon>
        <taxon>Gammaproteobacteria</taxon>
        <taxon>Alteromonadales</taxon>
        <taxon>Colwelliaceae</taxon>
        <taxon>Colwellia</taxon>
    </lineage>
</organism>
<proteinExistence type="predicted"/>